<keyword evidence="5 6" id="KW-0472">Membrane</keyword>
<evidence type="ECO:0000313" key="7">
    <source>
        <dbReference type="EMBL" id="MFB9230574.1"/>
    </source>
</evidence>
<dbReference type="Proteomes" id="UP001589683">
    <property type="component" value="Unassembled WGS sequence"/>
</dbReference>
<keyword evidence="8" id="KW-1185">Reference proteome</keyword>
<evidence type="ECO:0000256" key="4">
    <source>
        <dbReference type="ARBA" id="ARBA00022989"/>
    </source>
</evidence>
<feature type="transmembrane region" description="Helical" evidence="6">
    <location>
        <begin position="37"/>
        <end position="59"/>
    </location>
</feature>
<dbReference type="Pfam" id="PF03631">
    <property type="entry name" value="Virul_fac_BrkB"/>
    <property type="match status" value="1"/>
</dbReference>
<keyword evidence="2" id="KW-1003">Cell membrane</keyword>
<accession>A0ABV5JB76</accession>
<comment type="caution">
    <text evidence="7">The sequence shown here is derived from an EMBL/GenBank/DDBJ whole genome shotgun (WGS) entry which is preliminary data.</text>
</comment>
<evidence type="ECO:0000256" key="1">
    <source>
        <dbReference type="ARBA" id="ARBA00004651"/>
    </source>
</evidence>
<feature type="transmembrane region" description="Helical" evidence="6">
    <location>
        <begin position="249"/>
        <end position="277"/>
    </location>
</feature>
<comment type="subcellular location">
    <subcellularLocation>
        <location evidence="1">Cell membrane</location>
        <topology evidence="1">Multi-pass membrane protein</topology>
    </subcellularLocation>
</comment>
<dbReference type="PANTHER" id="PTHR30213">
    <property type="entry name" value="INNER MEMBRANE PROTEIN YHJD"/>
    <property type="match status" value="1"/>
</dbReference>
<dbReference type="PANTHER" id="PTHR30213:SF0">
    <property type="entry name" value="UPF0761 MEMBRANE PROTEIN YIHY"/>
    <property type="match status" value="1"/>
</dbReference>
<evidence type="ECO:0000313" key="8">
    <source>
        <dbReference type="Proteomes" id="UP001589683"/>
    </source>
</evidence>
<name>A0ABV5JB76_9RHOB</name>
<protein>
    <submittedName>
        <fullName evidence="7">YihY/virulence factor BrkB family protein</fullName>
    </submittedName>
</protein>
<evidence type="ECO:0000256" key="3">
    <source>
        <dbReference type="ARBA" id="ARBA00022692"/>
    </source>
</evidence>
<evidence type="ECO:0000256" key="5">
    <source>
        <dbReference type="ARBA" id="ARBA00023136"/>
    </source>
</evidence>
<organism evidence="7 8">
    <name type="scientific">Pseudohalocynthiibacter aestuariivivens</name>
    <dbReference type="NCBI Taxonomy" id="1591409"/>
    <lineage>
        <taxon>Bacteria</taxon>
        <taxon>Pseudomonadati</taxon>
        <taxon>Pseudomonadota</taxon>
        <taxon>Alphaproteobacteria</taxon>
        <taxon>Rhodobacterales</taxon>
        <taxon>Paracoccaceae</taxon>
        <taxon>Pseudohalocynthiibacter</taxon>
    </lineage>
</organism>
<evidence type="ECO:0000256" key="2">
    <source>
        <dbReference type="ARBA" id="ARBA00022475"/>
    </source>
</evidence>
<keyword evidence="4 6" id="KW-1133">Transmembrane helix</keyword>
<feature type="transmembrane region" description="Helical" evidence="6">
    <location>
        <begin position="183"/>
        <end position="201"/>
    </location>
</feature>
<evidence type="ECO:0000256" key="6">
    <source>
        <dbReference type="SAM" id="Phobius"/>
    </source>
</evidence>
<gene>
    <name evidence="7" type="ORF">ACFFUT_02090</name>
</gene>
<proteinExistence type="predicted"/>
<dbReference type="EMBL" id="JBHMEA010000007">
    <property type="protein sequence ID" value="MFB9230574.1"/>
    <property type="molecule type" value="Genomic_DNA"/>
</dbReference>
<reference evidence="7 8" key="1">
    <citation type="submission" date="2024-09" db="EMBL/GenBank/DDBJ databases">
        <authorList>
            <person name="Sun Q."/>
            <person name="Mori K."/>
        </authorList>
    </citation>
    <scope>NUCLEOTIDE SEQUENCE [LARGE SCALE GENOMIC DNA]</scope>
    <source>
        <strain evidence="7 8">CECT 8726</strain>
    </source>
</reference>
<dbReference type="RefSeq" id="WP_343229439.1">
    <property type="nucleotide sequence ID" value="NZ_JAGFNU010000001.1"/>
</dbReference>
<sequence>MNIKSKTRYDWNHLSRALFEVWRSMDETNLSLTAAGVAFYGMLAIFPGVAAIIALWGFFADPIIINTQMELLAEIIPSPAFELLDGQVTALIAANDSTLGWTTAVSTLAAFWAARAGVAALIRGLNVTYRERQRSGLGRLIAAVLVTFALVGMVMVAMVSVVVTPVVLAFVPLGGWSETVLNGTRWIVSLLVVVFGLGIVYRFGPNRRRTGLAFASPGALVAVIVWAIASAAFSLYLQNFSAYNQVYGSIGAAIALLIWFYISAYVILLGGALNSALELHAPEREKT</sequence>
<feature type="transmembrane region" description="Helical" evidence="6">
    <location>
        <begin position="140"/>
        <end position="171"/>
    </location>
</feature>
<keyword evidence="3 6" id="KW-0812">Transmembrane</keyword>
<feature type="transmembrane region" description="Helical" evidence="6">
    <location>
        <begin position="213"/>
        <end position="237"/>
    </location>
</feature>
<dbReference type="NCBIfam" id="TIGR00765">
    <property type="entry name" value="yihY_not_rbn"/>
    <property type="match status" value="1"/>
</dbReference>
<dbReference type="PIRSF" id="PIRSF035875">
    <property type="entry name" value="RNase_BN"/>
    <property type="match status" value="1"/>
</dbReference>
<dbReference type="InterPro" id="IPR017039">
    <property type="entry name" value="Virul_fac_BrkB"/>
</dbReference>